<dbReference type="Proteomes" id="UP001275084">
    <property type="component" value="Unassembled WGS sequence"/>
</dbReference>
<accession>A0AAJ0HE66</accession>
<evidence type="ECO:0000256" key="3">
    <source>
        <dbReference type="ARBA" id="ARBA00022989"/>
    </source>
</evidence>
<dbReference type="InterPro" id="IPR002523">
    <property type="entry name" value="MgTranspt_CorA/ZnTranspt_ZntB"/>
</dbReference>
<dbReference type="PANTHER" id="PTHR46494">
    <property type="entry name" value="CORA FAMILY METAL ION TRANSPORTER (EUROFUNG)"/>
    <property type="match status" value="1"/>
</dbReference>
<evidence type="ECO:0000313" key="6">
    <source>
        <dbReference type="EMBL" id="KAK3349203.1"/>
    </source>
</evidence>
<evidence type="ECO:0000256" key="1">
    <source>
        <dbReference type="ARBA" id="ARBA00004651"/>
    </source>
</evidence>
<dbReference type="EMBL" id="JAUIQD010000005">
    <property type="protein sequence ID" value="KAK3349203.1"/>
    <property type="molecule type" value="Genomic_DNA"/>
</dbReference>
<comment type="subcellular location">
    <subcellularLocation>
        <location evidence="1">Cell membrane</location>
        <topology evidence="1">Multi-pass membrane protein</topology>
    </subcellularLocation>
</comment>
<comment type="caution">
    <text evidence="6">The sequence shown here is derived from an EMBL/GenBank/DDBJ whole genome shotgun (WGS) entry which is preliminary data.</text>
</comment>
<dbReference type="GO" id="GO:0015087">
    <property type="term" value="F:cobalt ion transmembrane transporter activity"/>
    <property type="evidence" value="ECO:0007669"/>
    <property type="project" value="TreeGrafter"/>
</dbReference>
<dbReference type="InterPro" id="IPR045863">
    <property type="entry name" value="CorA_TM1_TM2"/>
</dbReference>
<feature type="transmembrane region" description="Helical" evidence="5">
    <location>
        <begin position="460"/>
        <end position="481"/>
    </location>
</feature>
<keyword evidence="7" id="KW-1185">Reference proteome</keyword>
<dbReference type="Gene3D" id="1.20.58.340">
    <property type="entry name" value="Magnesium transport protein CorA, transmembrane region"/>
    <property type="match status" value="1"/>
</dbReference>
<dbReference type="SUPFAM" id="SSF144083">
    <property type="entry name" value="Magnesium transport protein CorA, transmembrane region"/>
    <property type="match status" value="1"/>
</dbReference>
<dbReference type="GO" id="GO:0015095">
    <property type="term" value="F:magnesium ion transmembrane transporter activity"/>
    <property type="evidence" value="ECO:0007669"/>
    <property type="project" value="TreeGrafter"/>
</dbReference>
<evidence type="ECO:0000256" key="4">
    <source>
        <dbReference type="ARBA" id="ARBA00023136"/>
    </source>
</evidence>
<reference evidence="6" key="1">
    <citation type="journal article" date="2023" name="Mol. Phylogenet. Evol.">
        <title>Genome-scale phylogeny and comparative genomics of the fungal order Sordariales.</title>
        <authorList>
            <person name="Hensen N."/>
            <person name="Bonometti L."/>
            <person name="Westerberg I."/>
            <person name="Brannstrom I.O."/>
            <person name="Guillou S."/>
            <person name="Cros-Aarteil S."/>
            <person name="Calhoun S."/>
            <person name="Haridas S."/>
            <person name="Kuo A."/>
            <person name="Mondo S."/>
            <person name="Pangilinan J."/>
            <person name="Riley R."/>
            <person name="LaButti K."/>
            <person name="Andreopoulos B."/>
            <person name="Lipzen A."/>
            <person name="Chen C."/>
            <person name="Yan M."/>
            <person name="Daum C."/>
            <person name="Ng V."/>
            <person name="Clum A."/>
            <person name="Steindorff A."/>
            <person name="Ohm R.A."/>
            <person name="Martin F."/>
            <person name="Silar P."/>
            <person name="Natvig D.O."/>
            <person name="Lalanne C."/>
            <person name="Gautier V."/>
            <person name="Ament-Velasquez S.L."/>
            <person name="Kruys A."/>
            <person name="Hutchinson M.I."/>
            <person name="Powell A.J."/>
            <person name="Barry K."/>
            <person name="Miller A.N."/>
            <person name="Grigoriev I.V."/>
            <person name="Debuchy R."/>
            <person name="Gladieux P."/>
            <person name="Hiltunen Thoren M."/>
            <person name="Johannesson H."/>
        </authorList>
    </citation>
    <scope>NUCLEOTIDE SEQUENCE</scope>
    <source>
        <strain evidence="6">CBS 955.72</strain>
    </source>
</reference>
<dbReference type="GO" id="GO:0000287">
    <property type="term" value="F:magnesium ion binding"/>
    <property type="evidence" value="ECO:0007669"/>
    <property type="project" value="TreeGrafter"/>
</dbReference>
<dbReference type="Pfam" id="PF01544">
    <property type="entry name" value="CorA"/>
    <property type="match status" value="1"/>
</dbReference>
<evidence type="ECO:0000256" key="2">
    <source>
        <dbReference type="ARBA" id="ARBA00022692"/>
    </source>
</evidence>
<reference evidence="6" key="2">
    <citation type="submission" date="2023-06" db="EMBL/GenBank/DDBJ databases">
        <authorList>
            <consortium name="Lawrence Berkeley National Laboratory"/>
            <person name="Haridas S."/>
            <person name="Hensen N."/>
            <person name="Bonometti L."/>
            <person name="Westerberg I."/>
            <person name="Brannstrom I.O."/>
            <person name="Guillou S."/>
            <person name="Cros-Aarteil S."/>
            <person name="Calhoun S."/>
            <person name="Kuo A."/>
            <person name="Mondo S."/>
            <person name="Pangilinan J."/>
            <person name="Riley R."/>
            <person name="Labutti K."/>
            <person name="Andreopoulos B."/>
            <person name="Lipzen A."/>
            <person name="Chen C."/>
            <person name="Yanf M."/>
            <person name="Daum C."/>
            <person name="Ng V."/>
            <person name="Clum A."/>
            <person name="Steindorff A."/>
            <person name="Ohm R."/>
            <person name="Martin F."/>
            <person name="Silar P."/>
            <person name="Natvig D."/>
            <person name="Lalanne C."/>
            <person name="Gautier V."/>
            <person name="Ament-Velasquez S.L."/>
            <person name="Kruys A."/>
            <person name="Hutchinson M.I."/>
            <person name="Powell A.J."/>
            <person name="Barry K."/>
            <person name="Miller A.N."/>
            <person name="Grigoriev I.V."/>
            <person name="Debuchy R."/>
            <person name="Gladieux P."/>
            <person name="Thoren M.H."/>
            <person name="Johannesson H."/>
        </authorList>
    </citation>
    <scope>NUCLEOTIDE SEQUENCE</scope>
    <source>
        <strain evidence="6">CBS 955.72</strain>
    </source>
</reference>
<organism evidence="6 7">
    <name type="scientific">Lasiosphaeria hispida</name>
    <dbReference type="NCBI Taxonomy" id="260671"/>
    <lineage>
        <taxon>Eukaryota</taxon>
        <taxon>Fungi</taxon>
        <taxon>Dikarya</taxon>
        <taxon>Ascomycota</taxon>
        <taxon>Pezizomycotina</taxon>
        <taxon>Sordariomycetes</taxon>
        <taxon>Sordariomycetidae</taxon>
        <taxon>Sordariales</taxon>
        <taxon>Lasiosphaeriaceae</taxon>
        <taxon>Lasiosphaeria</taxon>
    </lineage>
</organism>
<keyword evidence="4 5" id="KW-0472">Membrane</keyword>
<sequence length="524" mass="57105">MKNPALPAPDRISWAPEVFQNHDLSTCLLHGISGRFQSRAARQILGHLAAANPEDIPLLVAKELLQLPSGDGHGVNSVTDIPATGALSPSITIRNTGELWSIIRQINVASGPETASLPRVFGRLLQIRSLSPIVALQLLTCLQGHFDLDFLFSVLISNGQSTARIPDHSMPGRPSCWSFPIKYYYLSPRKPEVYQGQVSGPFHDKRGGIHICRGTALVALSLGTSHLPPNAPLDGRVVPWKVLAISCNRTFNDGSMADLKTGATAFLSRILHEIIWTRRNLRTVSNEIASIATPSDDFLFDKTLRESLLFEDQSYSNSQTYFWALQALRAVNDCITTLISTWEVTSELFKETLPRVSHETSGVVALDVDADVLQYLNDITGQTRQLQDIITVNNGKQDEIRSLRDGLFNASTVLEARTTVSQGRNIQLLTYISILFLPASFVTSIFGMDGILPESMSLGHFAIIFGVICGLTYAVIVVLGLKNTSGSGQFQSNAGVGGGTGRGGTSTGMGRFSWFRRAVAEELK</sequence>
<evidence type="ECO:0000256" key="5">
    <source>
        <dbReference type="SAM" id="Phobius"/>
    </source>
</evidence>
<gene>
    <name evidence="6" type="ORF">B0T25DRAFT_632737</name>
</gene>
<keyword evidence="2 5" id="KW-0812">Transmembrane</keyword>
<keyword evidence="3 5" id="KW-1133">Transmembrane helix</keyword>
<feature type="transmembrane region" description="Helical" evidence="5">
    <location>
        <begin position="428"/>
        <end position="448"/>
    </location>
</feature>
<protein>
    <submittedName>
        <fullName evidence="6">Uncharacterized protein</fullName>
    </submittedName>
</protein>
<name>A0AAJ0HE66_9PEZI</name>
<proteinExistence type="predicted"/>
<dbReference type="GO" id="GO:0050897">
    <property type="term" value="F:cobalt ion binding"/>
    <property type="evidence" value="ECO:0007669"/>
    <property type="project" value="TreeGrafter"/>
</dbReference>
<dbReference type="AlphaFoldDB" id="A0AAJ0HE66"/>
<dbReference type="GO" id="GO:0005886">
    <property type="term" value="C:plasma membrane"/>
    <property type="evidence" value="ECO:0007669"/>
    <property type="project" value="UniProtKB-SubCell"/>
</dbReference>
<evidence type="ECO:0000313" key="7">
    <source>
        <dbReference type="Proteomes" id="UP001275084"/>
    </source>
</evidence>
<dbReference type="PANTHER" id="PTHR46494:SF1">
    <property type="entry name" value="CORA FAMILY METAL ION TRANSPORTER (EUROFUNG)"/>
    <property type="match status" value="1"/>
</dbReference>